<organism evidence="1 2">
    <name type="scientific">Mollisia scopiformis</name>
    <name type="common">Conifer needle endophyte fungus</name>
    <name type="synonym">Phialocephala scopiformis</name>
    <dbReference type="NCBI Taxonomy" id="149040"/>
    <lineage>
        <taxon>Eukaryota</taxon>
        <taxon>Fungi</taxon>
        <taxon>Dikarya</taxon>
        <taxon>Ascomycota</taxon>
        <taxon>Pezizomycotina</taxon>
        <taxon>Leotiomycetes</taxon>
        <taxon>Helotiales</taxon>
        <taxon>Mollisiaceae</taxon>
        <taxon>Mollisia</taxon>
    </lineage>
</organism>
<keyword evidence="2" id="KW-1185">Reference proteome</keyword>
<accession>A0A132B6A0</accession>
<dbReference type="RefSeq" id="XP_018062216.1">
    <property type="nucleotide sequence ID" value="XM_018216352.1"/>
</dbReference>
<dbReference type="InParanoid" id="A0A132B6A0"/>
<dbReference type="Proteomes" id="UP000070700">
    <property type="component" value="Unassembled WGS sequence"/>
</dbReference>
<dbReference type="AlphaFoldDB" id="A0A132B6A0"/>
<dbReference type="KEGG" id="psco:LY89DRAFT_691542"/>
<proteinExistence type="predicted"/>
<sequence>MREATPLRKNVKIESWTCHLCLTSDNKSDKRCEFKIKGTDTTCGHTRCDFCSGKETISGQEMLDKVLGCTPS</sequence>
<evidence type="ECO:0000313" key="2">
    <source>
        <dbReference type="Proteomes" id="UP000070700"/>
    </source>
</evidence>
<evidence type="ECO:0000313" key="1">
    <source>
        <dbReference type="EMBL" id="KUJ07861.1"/>
    </source>
</evidence>
<gene>
    <name evidence="1" type="ORF">LY89DRAFT_691542</name>
</gene>
<dbReference type="GeneID" id="28826078"/>
<dbReference type="EMBL" id="KQ947438">
    <property type="protein sequence ID" value="KUJ07861.1"/>
    <property type="molecule type" value="Genomic_DNA"/>
</dbReference>
<name>A0A132B6A0_MOLSC</name>
<protein>
    <submittedName>
        <fullName evidence="1">Uncharacterized protein</fullName>
    </submittedName>
</protein>
<reference evidence="1 2" key="1">
    <citation type="submission" date="2015-10" db="EMBL/GenBank/DDBJ databases">
        <title>Full genome of DAOMC 229536 Phialocephala scopiformis, a fungal endophyte of spruce producing the potent anti-insectan compound rugulosin.</title>
        <authorList>
            <consortium name="DOE Joint Genome Institute"/>
            <person name="Walker A.K."/>
            <person name="Frasz S.L."/>
            <person name="Seifert K.A."/>
            <person name="Miller J.D."/>
            <person name="Mondo S.J."/>
            <person name="Labutti K."/>
            <person name="Lipzen A."/>
            <person name="Dockter R."/>
            <person name="Kennedy M."/>
            <person name="Grigoriev I.V."/>
            <person name="Spatafora J.W."/>
        </authorList>
    </citation>
    <scope>NUCLEOTIDE SEQUENCE [LARGE SCALE GENOMIC DNA]</scope>
    <source>
        <strain evidence="1 2">CBS 120377</strain>
    </source>
</reference>